<proteinExistence type="inferred from homology"/>
<dbReference type="GO" id="GO:0005324">
    <property type="term" value="F:long-chain fatty acid transmembrane transporter activity"/>
    <property type="evidence" value="ECO:0007669"/>
    <property type="project" value="TreeGrafter"/>
</dbReference>
<dbReference type="GO" id="GO:0005789">
    <property type="term" value="C:endoplasmic reticulum membrane"/>
    <property type="evidence" value="ECO:0007669"/>
    <property type="project" value="TreeGrafter"/>
</dbReference>
<organism evidence="3">
    <name type="scientific">Pinguiococcus pyrenoidosus</name>
    <dbReference type="NCBI Taxonomy" id="172671"/>
    <lineage>
        <taxon>Eukaryota</taxon>
        <taxon>Sar</taxon>
        <taxon>Stramenopiles</taxon>
        <taxon>Ochrophyta</taxon>
        <taxon>Pinguiophyceae</taxon>
        <taxon>Pinguiochrysidales</taxon>
        <taxon>Pinguiochrysidaceae</taxon>
        <taxon>Pinguiococcus</taxon>
    </lineage>
</organism>
<evidence type="ECO:0000256" key="1">
    <source>
        <dbReference type="ARBA" id="ARBA00006432"/>
    </source>
</evidence>
<dbReference type="AlphaFoldDB" id="A0A7R9UFL7"/>
<dbReference type="GO" id="GO:0004467">
    <property type="term" value="F:long-chain fatty acid-CoA ligase activity"/>
    <property type="evidence" value="ECO:0007669"/>
    <property type="project" value="TreeGrafter"/>
</dbReference>
<dbReference type="InterPro" id="IPR042099">
    <property type="entry name" value="ANL_N_sf"/>
</dbReference>
<dbReference type="PANTHER" id="PTHR43107">
    <property type="entry name" value="LONG-CHAIN FATTY ACID TRANSPORT PROTEIN"/>
    <property type="match status" value="1"/>
</dbReference>
<evidence type="ECO:0000256" key="2">
    <source>
        <dbReference type="ARBA" id="ARBA00022598"/>
    </source>
</evidence>
<comment type="similarity">
    <text evidence="1">Belongs to the ATP-dependent AMP-binding enzyme family.</text>
</comment>
<dbReference type="Gene3D" id="3.40.50.12780">
    <property type="entry name" value="N-terminal domain of ligase-like"/>
    <property type="match status" value="1"/>
</dbReference>
<dbReference type="EMBL" id="HBEA01018125">
    <property type="protein sequence ID" value="CAD8264269.1"/>
    <property type="molecule type" value="Transcribed_RNA"/>
</dbReference>
<dbReference type="PANTHER" id="PTHR43107:SF22">
    <property type="entry name" value="VERY LONG-CHAIN ACYL-COA SYNTHETASE"/>
    <property type="match status" value="1"/>
</dbReference>
<dbReference type="GO" id="GO:0005886">
    <property type="term" value="C:plasma membrane"/>
    <property type="evidence" value="ECO:0007669"/>
    <property type="project" value="TreeGrafter"/>
</dbReference>
<dbReference type="SUPFAM" id="SSF56801">
    <property type="entry name" value="Acetyl-CoA synthetase-like"/>
    <property type="match status" value="1"/>
</dbReference>
<evidence type="ECO:0000313" key="3">
    <source>
        <dbReference type="EMBL" id="CAD8264269.1"/>
    </source>
</evidence>
<dbReference type="GO" id="GO:0044539">
    <property type="term" value="P:long-chain fatty acid import into cell"/>
    <property type="evidence" value="ECO:0007669"/>
    <property type="project" value="TreeGrafter"/>
</dbReference>
<accession>A0A7R9UFL7</accession>
<reference evidence="3" key="1">
    <citation type="submission" date="2021-01" db="EMBL/GenBank/DDBJ databases">
        <authorList>
            <person name="Corre E."/>
            <person name="Pelletier E."/>
            <person name="Niang G."/>
            <person name="Scheremetjew M."/>
            <person name="Finn R."/>
            <person name="Kale V."/>
            <person name="Holt S."/>
            <person name="Cochrane G."/>
            <person name="Meng A."/>
            <person name="Brown T."/>
            <person name="Cohen L."/>
        </authorList>
    </citation>
    <scope>NUCLEOTIDE SEQUENCE</scope>
    <source>
        <strain evidence="3">CCMP2078</strain>
    </source>
</reference>
<name>A0A7R9UFL7_9STRA</name>
<keyword evidence="2" id="KW-0436">Ligase</keyword>
<protein>
    <recommendedName>
        <fullName evidence="4">AMP-dependent synthetase/ligase domain-containing protein</fullName>
    </recommendedName>
</protein>
<sequence>MMGVAGVLAAGSCFVTRTKFSVRKFNHDCRTYNVTVLQYIGELARYLTSSAAKDDGPPVQLRAAIGNGLRPDVWSVFKEKYRIGLIVEFYAATEGNANMMNNTNVVGAVGFIPFFILPFYPVQLFKYDTEKEELVRDPATGLCIPVAPGEPGHLLGKIDMKDGIRRFDGYTDKAATQKKIAEDVMSKGDQWFASGDLLSRDRFGFFYWVDRIGDTFRWKGENISTAEVAGVLARCEEPNAVVDANVYGIEIPHSDGRAGCARIVLGRPIEAFDFKALHQHLSDNLQATAIPVFLRISKTQGASEEHMTSTFKHKKTKLKTEGFSISQAEQAGDVVYIRDGGLRTYRPFTAEDLKQVQGRELLL</sequence>
<gene>
    <name evidence="3" type="ORF">PPYR1160_LOCUS13772</name>
</gene>
<evidence type="ECO:0008006" key="4">
    <source>
        <dbReference type="Google" id="ProtNLM"/>
    </source>
</evidence>